<accession>A0A495ULN2</accession>
<dbReference type="RefSeq" id="WP_120800267.1">
    <property type="nucleotide sequence ID" value="NZ_RBXL01000002.1"/>
</dbReference>
<gene>
    <name evidence="1" type="ORF">BDD21_5505</name>
</gene>
<protein>
    <submittedName>
        <fullName evidence="1">Uncharacterized protein</fullName>
    </submittedName>
</protein>
<evidence type="ECO:0000313" key="2">
    <source>
        <dbReference type="Proteomes" id="UP000274556"/>
    </source>
</evidence>
<keyword evidence="2" id="KW-1185">Reference proteome</keyword>
<sequence length="101" mass="11040">MNLSVRSILWVTLLGVGVGSAMPARADTEIWRPIPGTNTPDYGGPLLIERDGVIYPAIPGTRTPDYGSADRRIIRDGKVYDAIPGTNTPDYGSGRWLLRDR</sequence>
<dbReference type="AlphaFoldDB" id="A0A495ULN2"/>
<reference evidence="1 2" key="1">
    <citation type="submission" date="2018-10" db="EMBL/GenBank/DDBJ databases">
        <title>Genomic Encyclopedia of Archaeal and Bacterial Type Strains, Phase II (KMG-II): from individual species to whole genera.</title>
        <authorList>
            <person name="Goeker M."/>
        </authorList>
    </citation>
    <scope>NUCLEOTIDE SEQUENCE [LARGE SCALE GENOMIC DNA]</scope>
    <source>
        <strain evidence="1 2">DSM 235</strain>
    </source>
</reference>
<dbReference type="EMBL" id="RBXL01000002">
    <property type="protein sequence ID" value="RKT37989.1"/>
    <property type="molecule type" value="Genomic_DNA"/>
</dbReference>
<dbReference type="Proteomes" id="UP000274556">
    <property type="component" value="Unassembled WGS sequence"/>
</dbReference>
<proteinExistence type="predicted"/>
<dbReference type="OrthoDB" id="5769695at2"/>
<comment type="caution">
    <text evidence="1">The sequence shown here is derived from an EMBL/GenBank/DDBJ whole genome shotgun (WGS) entry which is preliminary data.</text>
</comment>
<organism evidence="1 2">
    <name type="scientific">Thiocapsa rosea</name>
    <dbReference type="NCBI Taxonomy" id="69360"/>
    <lineage>
        <taxon>Bacteria</taxon>
        <taxon>Pseudomonadati</taxon>
        <taxon>Pseudomonadota</taxon>
        <taxon>Gammaproteobacteria</taxon>
        <taxon>Chromatiales</taxon>
        <taxon>Chromatiaceae</taxon>
        <taxon>Thiocapsa</taxon>
    </lineage>
</organism>
<evidence type="ECO:0000313" key="1">
    <source>
        <dbReference type="EMBL" id="RKT37989.1"/>
    </source>
</evidence>
<name>A0A495ULN2_9GAMM</name>